<keyword evidence="3" id="KW-1185">Reference proteome</keyword>
<keyword evidence="1" id="KW-0520">NAD</keyword>
<dbReference type="PIRSF" id="PIRSF001439">
    <property type="entry name" value="CryM"/>
    <property type="match status" value="1"/>
</dbReference>
<protein>
    <recommendedName>
        <fullName evidence="1">Putative alanine dehydrogenase</fullName>
        <shortName evidence="1">AlaDH</shortName>
        <ecNumber evidence="1">1.4.1.1</ecNumber>
    </recommendedName>
</protein>
<dbReference type="HOGENOM" id="CLU_042088_3_1_7"/>
<evidence type="ECO:0000256" key="1">
    <source>
        <dbReference type="HAMAP-Rule" id="MF_00935"/>
    </source>
</evidence>
<dbReference type="KEGG" id="hoh:Hoch_2639"/>
<accession>D0LLZ3</accession>
<dbReference type="Gene3D" id="3.30.1780.10">
    <property type="entry name" value="ornithine cyclodeaminase, domain 1"/>
    <property type="match status" value="1"/>
</dbReference>
<keyword evidence="2" id="KW-0456">Lyase</keyword>
<feature type="binding site" evidence="1">
    <location>
        <position position="288"/>
    </location>
    <ligand>
        <name>NAD(+)</name>
        <dbReference type="ChEBI" id="CHEBI:57540"/>
    </ligand>
</feature>
<keyword evidence="1" id="KW-0560">Oxidoreductase</keyword>
<dbReference type="AlphaFoldDB" id="D0LLZ3"/>
<dbReference type="GO" id="GO:0051287">
    <property type="term" value="F:NAD binding"/>
    <property type="evidence" value="ECO:0007669"/>
    <property type="project" value="UniProtKB-UniRule"/>
</dbReference>
<feature type="binding site" evidence="1">
    <location>
        <position position="111"/>
    </location>
    <ligand>
        <name>NAD(+)</name>
        <dbReference type="ChEBI" id="CHEBI:57540"/>
    </ligand>
</feature>
<dbReference type="InterPro" id="IPR023401">
    <property type="entry name" value="ODC_N"/>
</dbReference>
<dbReference type="Pfam" id="PF02423">
    <property type="entry name" value="OCD_Mu_crystall"/>
    <property type="match status" value="1"/>
</dbReference>
<dbReference type="Gene3D" id="3.40.50.720">
    <property type="entry name" value="NAD(P)-binding Rossmann-like Domain"/>
    <property type="match status" value="1"/>
</dbReference>
<comment type="caution">
    <text evidence="1">Lacks conserved residue(s) required for the propagation of feature annotation.</text>
</comment>
<name>D0LLZ3_HALO1</name>
<comment type="catalytic activity">
    <reaction evidence="1">
        <text>L-alanine + NAD(+) + H2O = pyruvate + NH4(+) + NADH + H(+)</text>
        <dbReference type="Rhea" id="RHEA:18405"/>
        <dbReference type="ChEBI" id="CHEBI:15361"/>
        <dbReference type="ChEBI" id="CHEBI:15377"/>
        <dbReference type="ChEBI" id="CHEBI:15378"/>
        <dbReference type="ChEBI" id="CHEBI:28938"/>
        <dbReference type="ChEBI" id="CHEBI:57540"/>
        <dbReference type="ChEBI" id="CHEBI:57945"/>
        <dbReference type="ChEBI" id="CHEBI:57972"/>
        <dbReference type="EC" id="1.4.1.1"/>
    </reaction>
</comment>
<dbReference type="InterPro" id="IPR036291">
    <property type="entry name" value="NAD(P)-bd_dom_sf"/>
</dbReference>
<comment type="similarity">
    <text evidence="1">Belongs to the ornithine cyclodeaminase/mu-crystallin family. Archaeal alanine dehydrogenase subfamily.</text>
</comment>
<comment type="function">
    <text evidence="1">Catalyzes the NAD(+)-dependent oxidative deamination of L-alanine to pyruvate, and the reverse reaction, the reductive amination of pyruvate.</text>
</comment>
<dbReference type="HAMAP" id="MF_00935">
    <property type="entry name" value="AlaDH_arch"/>
    <property type="match status" value="1"/>
</dbReference>
<dbReference type="GO" id="GO:0016829">
    <property type="term" value="F:lyase activity"/>
    <property type="evidence" value="ECO:0007669"/>
    <property type="project" value="UniProtKB-KW"/>
</dbReference>
<sequence>MDTLILTQRDIRSLITMAEVVPAVERAFLAHGRGEGLMPPKVYIDLPQHHGDFRAMPAYLEGAAGVKWVNSHPQNPVKHGLPSVMGVYILSDPETAQPLAIMDATWLTALRTGAAGAVASKYLAVGKPRSLGFIGCGVQARVLLAAHREVFGDSLELLMADASSESAARFAEEAGGTAVSRARAAGCDVVCTSTPARAPVVERGWVSSGAHINAIGADGHGKQELDPAILRDAKVVIDEREQASHSGEIHMPIERGDYALASVHGTLGEVVAGQKSGRTGSEITVFDSTGLAIQDVAVAHAIYELARTRDIGQSVDITSA</sequence>
<dbReference type="SUPFAM" id="SSF51735">
    <property type="entry name" value="NAD(P)-binding Rossmann-fold domains"/>
    <property type="match status" value="1"/>
</dbReference>
<dbReference type="FunFam" id="3.30.1780.10:FF:000002">
    <property type="entry name" value="Ornithine cyclodeaminase"/>
    <property type="match status" value="1"/>
</dbReference>
<dbReference type="PANTHER" id="PTHR13812">
    <property type="entry name" value="KETIMINE REDUCTASE MU-CRYSTALLIN"/>
    <property type="match status" value="1"/>
</dbReference>
<keyword evidence="1" id="KW-0547">Nucleotide-binding</keyword>
<feature type="binding site" evidence="1">
    <location>
        <begin position="138"/>
        <end position="139"/>
    </location>
    <ligand>
        <name>NAD(+)</name>
        <dbReference type="ChEBI" id="CHEBI:57540"/>
    </ligand>
</feature>
<dbReference type="GO" id="GO:0006522">
    <property type="term" value="P:alanine metabolic process"/>
    <property type="evidence" value="ECO:0007669"/>
    <property type="project" value="UniProtKB-UniRule"/>
</dbReference>
<dbReference type="GO" id="GO:0000286">
    <property type="term" value="F:alanine dehydrogenase activity"/>
    <property type="evidence" value="ECO:0007669"/>
    <property type="project" value="UniProtKB-UniRule"/>
</dbReference>
<dbReference type="Proteomes" id="UP000001880">
    <property type="component" value="Chromosome"/>
</dbReference>
<dbReference type="OrthoDB" id="5495968at2"/>
<feature type="binding site" evidence="1">
    <location>
        <begin position="216"/>
        <end position="218"/>
    </location>
    <ligand>
        <name>NAD(+)</name>
        <dbReference type="ChEBI" id="CHEBI:57540"/>
    </ligand>
</feature>
<feature type="active site" description="Proton donor/acceptor" evidence="1">
    <location>
        <position position="67"/>
    </location>
</feature>
<dbReference type="eggNOG" id="COG2423">
    <property type="taxonomic scope" value="Bacteria"/>
</dbReference>
<dbReference type="EMBL" id="CP001804">
    <property type="protein sequence ID" value="ACY15171.1"/>
    <property type="molecule type" value="Genomic_DNA"/>
</dbReference>
<evidence type="ECO:0000313" key="2">
    <source>
        <dbReference type="EMBL" id="ACY15171.1"/>
    </source>
</evidence>
<dbReference type="PANTHER" id="PTHR13812:SF19">
    <property type="entry name" value="KETIMINE REDUCTASE MU-CRYSTALLIN"/>
    <property type="match status" value="1"/>
</dbReference>
<proteinExistence type="inferred from homology"/>
<dbReference type="STRING" id="502025.Hoch_2639"/>
<dbReference type="InterPro" id="IPR028609">
    <property type="entry name" value="AlaDH_arch-typ"/>
</dbReference>
<evidence type="ECO:0000313" key="3">
    <source>
        <dbReference type="Proteomes" id="UP000001880"/>
    </source>
</evidence>
<dbReference type="GO" id="GO:0005737">
    <property type="term" value="C:cytoplasm"/>
    <property type="evidence" value="ECO:0007669"/>
    <property type="project" value="TreeGrafter"/>
</dbReference>
<reference evidence="2 3" key="1">
    <citation type="journal article" date="2010" name="Stand. Genomic Sci.">
        <title>Complete genome sequence of Haliangium ochraceum type strain (SMP-2).</title>
        <authorList>
            <consortium name="US DOE Joint Genome Institute (JGI-PGF)"/>
            <person name="Ivanova N."/>
            <person name="Daum C."/>
            <person name="Lang E."/>
            <person name="Abt B."/>
            <person name="Kopitz M."/>
            <person name="Saunders E."/>
            <person name="Lapidus A."/>
            <person name="Lucas S."/>
            <person name="Glavina Del Rio T."/>
            <person name="Nolan M."/>
            <person name="Tice H."/>
            <person name="Copeland A."/>
            <person name="Cheng J.F."/>
            <person name="Chen F."/>
            <person name="Bruce D."/>
            <person name="Goodwin L."/>
            <person name="Pitluck S."/>
            <person name="Mavromatis K."/>
            <person name="Pati A."/>
            <person name="Mikhailova N."/>
            <person name="Chen A."/>
            <person name="Palaniappan K."/>
            <person name="Land M."/>
            <person name="Hauser L."/>
            <person name="Chang Y.J."/>
            <person name="Jeffries C.D."/>
            <person name="Detter J.C."/>
            <person name="Brettin T."/>
            <person name="Rohde M."/>
            <person name="Goker M."/>
            <person name="Bristow J."/>
            <person name="Markowitz V."/>
            <person name="Eisen J.A."/>
            <person name="Hugenholtz P."/>
            <person name="Kyrpides N.C."/>
            <person name="Klenk H.P."/>
        </authorList>
    </citation>
    <scope>NUCLEOTIDE SEQUENCE [LARGE SCALE GENOMIC DNA]</scope>
    <source>
        <strain evidence="3">DSM 14365 / CIP 107738 / JCM 11303 / AJ 13395 / SMP-2</strain>
    </source>
</reference>
<organism evidence="2 3">
    <name type="scientific">Haliangium ochraceum (strain DSM 14365 / JCM 11303 / SMP-2)</name>
    <dbReference type="NCBI Taxonomy" id="502025"/>
    <lineage>
        <taxon>Bacteria</taxon>
        <taxon>Pseudomonadati</taxon>
        <taxon>Myxococcota</taxon>
        <taxon>Polyangia</taxon>
        <taxon>Haliangiales</taxon>
        <taxon>Kofleriaceae</taxon>
        <taxon>Haliangium</taxon>
    </lineage>
</organism>
<dbReference type="RefSeq" id="WP_012827779.1">
    <property type="nucleotide sequence ID" value="NC_013440.1"/>
</dbReference>
<dbReference type="EC" id="1.4.1.1" evidence="1"/>
<dbReference type="InterPro" id="IPR003462">
    <property type="entry name" value="ODC_Mu_crystall"/>
</dbReference>
<feature type="binding site" evidence="1">
    <location>
        <position position="222"/>
    </location>
    <ligand>
        <name>NAD(+)</name>
        <dbReference type="ChEBI" id="CHEBI:57540"/>
    </ligand>
</feature>
<gene>
    <name evidence="2" type="ordered locus">Hoch_2639</name>
</gene>